<proteinExistence type="predicted"/>
<name>A0ABC8QYA9_9AQUA</name>
<accession>A0ABC8QYA9</accession>
<dbReference type="InterPro" id="IPR043891">
    <property type="entry name" value="SPARK"/>
</dbReference>
<gene>
    <name evidence="2" type="ORF">ILEXP_LOCUS4793</name>
</gene>
<reference evidence="2 3" key="1">
    <citation type="submission" date="2024-02" db="EMBL/GenBank/DDBJ databases">
        <authorList>
            <person name="Vignale AGUSTIN F."/>
            <person name="Sosa J E."/>
            <person name="Modenutti C."/>
        </authorList>
    </citation>
    <scope>NUCLEOTIDE SEQUENCE [LARGE SCALE GENOMIC DNA]</scope>
</reference>
<dbReference type="EMBL" id="CAUOFW020000836">
    <property type="protein sequence ID" value="CAK9137748.1"/>
    <property type="molecule type" value="Genomic_DNA"/>
</dbReference>
<evidence type="ECO:0000259" key="1">
    <source>
        <dbReference type="Pfam" id="PF19160"/>
    </source>
</evidence>
<dbReference type="Pfam" id="PF19160">
    <property type="entry name" value="SPARK"/>
    <property type="match status" value="1"/>
</dbReference>
<comment type="caution">
    <text evidence="2">The sequence shown here is derived from an EMBL/GenBank/DDBJ whole genome shotgun (WGS) entry which is preliminary data.</text>
</comment>
<protein>
    <recommendedName>
        <fullName evidence="1">SPARK domain-containing protein</fullName>
    </recommendedName>
</protein>
<feature type="domain" description="SPARK" evidence="1">
    <location>
        <begin position="14"/>
        <end position="167"/>
    </location>
</feature>
<sequence>MKARGEPFKVLSFVSCPLKLNEYPYQPTGDCIGDKKKIKVWDSFSTTLCCRNALAVLSQALALQARVGEGSNFIQENQWRNCNDLFPQQQSVSIQSCGFDHFFYGSSQCSSLSLSTINGIRGNASKQCAQFSSPSFDTACGNCVEAIKQERDDLLKNLKAKGNNTEKAICGVAVVISVAAAEHNDSFVIDDYYRNCVEAIKQERDDLLKNLKAKGNNTEKAICGVAVVISVAAAEHNDSFVIDDYYRCLHALDTLGMA</sequence>
<keyword evidence="3" id="KW-1185">Reference proteome</keyword>
<dbReference type="Proteomes" id="UP001642360">
    <property type="component" value="Unassembled WGS sequence"/>
</dbReference>
<dbReference type="AlphaFoldDB" id="A0ABC8QYA9"/>
<evidence type="ECO:0000313" key="2">
    <source>
        <dbReference type="EMBL" id="CAK9137748.1"/>
    </source>
</evidence>
<organism evidence="2 3">
    <name type="scientific">Ilex paraguariensis</name>
    <name type="common">yerba mate</name>
    <dbReference type="NCBI Taxonomy" id="185542"/>
    <lineage>
        <taxon>Eukaryota</taxon>
        <taxon>Viridiplantae</taxon>
        <taxon>Streptophyta</taxon>
        <taxon>Embryophyta</taxon>
        <taxon>Tracheophyta</taxon>
        <taxon>Spermatophyta</taxon>
        <taxon>Magnoliopsida</taxon>
        <taxon>eudicotyledons</taxon>
        <taxon>Gunneridae</taxon>
        <taxon>Pentapetalae</taxon>
        <taxon>asterids</taxon>
        <taxon>campanulids</taxon>
        <taxon>Aquifoliales</taxon>
        <taxon>Aquifoliaceae</taxon>
        <taxon>Ilex</taxon>
    </lineage>
</organism>
<evidence type="ECO:0000313" key="3">
    <source>
        <dbReference type="Proteomes" id="UP001642360"/>
    </source>
</evidence>